<protein>
    <submittedName>
        <fullName evidence="2">RNA cytidine acetyltransferase 1</fullName>
    </submittedName>
</protein>
<dbReference type="EMBL" id="JANAVB010002199">
    <property type="protein sequence ID" value="KAJ6851555.1"/>
    <property type="molecule type" value="Genomic_DNA"/>
</dbReference>
<evidence type="ECO:0000313" key="2">
    <source>
        <dbReference type="EMBL" id="KAJ6851555.1"/>
    </source>
</evidence>
<dbReference type="GO" id="GO:1904812">
    <property type="term" value="P:rRNA acetylation involved in maturation of SSU-rRNA"/>
    <property type="evidence" value="ECO:0007669"/>
    <property type="project" value="TreeGrafter"/>
</dbReference>
<dbReference type="InterPro" id="IPR000182">
    <property type="entry name" value="GNAT_dom"/>
</dbReference>
<dbReference type="PANTHER" id="PTHR10925">
    <property type="entry name" value="N-ACETYLTRANSFERASE 10"/>
    <property type="match status" value="1"/>
</dbReference>
<gene>
    <name evidence="2" type="ORF">M6B38_259600</name>
</gene>
<organism evidence="2 3">
    <name type="scientific">Iris pallida</name>
    <name type="common">Sweet iris</name>
    <dbReference type="NCBI Taxonomy" id="29817"/>
    <lineage>
        <taxon>Eukaryota</taxon>
        <taxon>Viridiplantae</taxon>
        <taxon>Streptophyta</taxon>
        <taxon>Embryophyta</taxon>
        <taxon>Tracheophyta</taxon>
        <taxon>Spermatophyta</taxon>
        <taxon>Magnoliopsida</taxon>
        <taxon>Liliopsida</taxon>
        <taxon>Asparagales</taxon>
        <taxon>Iridaceae</taxon>
        <taxon>Iridoideae</taxon>
        <taxon>Irideae</taxon>
        <taxon>Iris</taxon>
    </lineage>
</organism>
<dbReference type="GO" id="GO:0005730">
    <property type="term" value="C:nucleolus"/>
    <property type="evidence" value="ECO:0007669"/>
    <property type="project" value="TreeGrafter"/>
</dbReference>
<comment type="caution">
    <text evidence="2">The sequence shown here is derived from an EMBL/GenBank/DDBJ whole genome shotgun (WGS) entry which is preliminary data.</text>
</comment>
<dbReference type="InterPro" id="IPR032672">
    <property type="entry name" value="TmcA/NAT10/Kre33"/>
</dbReference>
<dbReference type="GO" id="GO:1990883">
    <property type="term" value="F:18S rRNA cytidine N-acetyltransferase activity"/>
    <property type="evidence" value="ECO:0007669"/>
    <property type="project" value="TreeGrafter"/>
</dbReference>
<evidence type="ECO:0000313" key="3">
    <source>
        <dbReference type="Proteomes" id="UP001140949"/>
    </source>
</evidence>
<dbReference type="AlphaFoldDB" id="A0AAX6IGS0"/>
<keyword evidence="3" id="KW-1185">Reference proteome</keyword>
<name>A0AAX6IGS0_IRIPA</name>
<dbReference type="Proteomes" id="UP001140949">
    <property type="component" value="Unassembled WGS sequence"/>
</dbReference>
<reference evidence="2" key="2">
    <citation type="submission" date="2023-04" db="EMBL/GenBank/DDBJ databases">
        <authorList>
            <person name="Bruccoleri R.E."/>
            <person name="Oakeley E.J."/>
            <person name="Faust A.-M."/>
            <person name="Dessus-Babus S."/>
            <person name="Altorfer M."/>
            <person name="Burckhardt D."/>
            <person name="Oertli M."/>
            <person name="Naumann U."/>
            <person name="Petersen F."/>
            <person name="Wong J."/>
        </authorList>
    </citation>
    <scope>NUCLEOTIDE SEQUENCE</scope>
    <source>
        <strain evidence="2">GSM-AAB239-AS_SAM_17_03QT</strain>
        <tissue evidence="2">Leaf</tissue>
    </source>
</reference>
<evidence type="ECO:0000259" key="1">
    <source>
        <dbReference type="Pfam" id="PF13718"/>
    </source>
</evidence>
<dbReference type="Gene3D" id="3.40.630.30">
    <property type="match status" value="1"/>
</dbReference>
<dbReference type="Pfam" id="PF13718">
    <property type="entry name" value="GNAT_acetyltr_2"/>
    <property type="match status" value="1"/>
</dbReference>
<dbReference type="GO" id="GO:0030686">
    <property type="term" value="C:90S preribosome"/>
    <property type="evidence" value="ECO:0007669"/>
    <property type="project" value="TreeGrafter"/>
</dbReference>
<reference evidence="2" key="1">
    <citation type="journal article" date="2023" name="GigaByte">
        <title>Genome assembly of the bearded iris, Iris pallida Lam.</title>
        <authorList>
            <person name="Bruccoleri R.E."/>
            <person name="Oakeley E.J."/>
            <person name="Faust A.M.E."/>
            <person name="Altorfer M."/>
            <person name="Dessus-Babus S."/>
            <person name="Burckhardt D."/>
            <person name="Oertli M."/>
            <person name="Naumann U."/>
            <person name="Petersen F."/>
            <person name="Wong J."/>
        </authorList>
    </citation>
    <scope>NUCLEOTIDE SEQUENCE</scope>
    <source>
        <strain evidence="2">GSM-AAB239-AS_SAM_17_03QT</strain>
    </source>
</reference>
<proteinExistence type="predicted"/>
<accession>A0AAX6IGS0</accession>
<sequence>MIRAQKSRDGVGYELWRWSAVVDNSRHYPLPRQFDGVCLEGQISQKSALKSLSQGQSPFGDQIPWKFCEQFQDTVFPSLQVFESCALLSTPVP</sequence>
<dbReference type="GO" id="GO:0000049">
    <property type="term" value="F:tRNA binding"/>
    <property type="evidence" value="ECO:0007669"/>
    <property type="project" value="TreeGrafter"/>
</dbReference>
<feature type="domain" description="N-acetyltransferase" evidence="1">
    <location>
        <begin position="37"/>
        <end position="80"/>
    </location>
</feature>
<dbReference type="PANTHER" id="PTHR10925:SF5">
    <property type="entry name" value="RNA CYTIDINE ACETYLTRANSFERASE"/>
    <property type="match status" value="1"/>
</dbReference>